<accession>A0A4Z2G0U2</accession>
<feature type="compositionally biased region" description="Low complexity" evidence="1">
    <location>
        <begin position="34"/>
        <end position="48"/>
    </location>
</feature>
<dbReference type="EMBL" id="SRLO01000770">
    <property type="protein sequence ID" value="TNN46881.1"/>
    <property type="molecule type" value="Genomic_DNA"/>
</dbReference>
<name>A0A4Z2G0U2_9TELE</name>
<sequence length="131" mass="14085">MPAASGSRIPPSTAVRSPGRDGNSRALRAVSPRRTCSGSRVSTTGVTSCESRMSSGRLDLIGRLGVEVLPDGVVVDGRPHRHEQVPDGVSERDDAVAFKKDHPQAVAGSAHQQLAQPRLLRLRRSRRLVTF</sequence>
<organism evidence="2 3">
    <name type="scientific">Liparis tanakae</name>
    <name type="common">Tanaka's snailfish</name>
    <dbReference type="NCBI Taxonomy" id="230148"/>
    <lineage>
        <taxon>Eukaryota</taxon>
        <taxon>Metazoa</taxon>
        <taxon>Chordata</taxon>
        <taxon>Craniata</taxon>
        <taxon>Vertebrata</taxon>
        <taxon>Euteleostomi</taxon>
        <taxon>Actinopterygii</taxon>
        <taxon>Neopterygii</taxon>
        <taxon>Teleostei</taxon>
        <taxon>Neoteleostei</taxon>
        <taxon>Acanthomorphata</taxon>
        <taxon>Eupercaria</taxon>
        <taxon>Perciformes</taxon>
        <taxon>Cottioidei</taxon>
        <taxon>Cottales</taxon>
        <taxon>Liparidae</taxon>
        <taxon>Liparis</taxon>
    </lineage>
</organism>
<evidence type="ECO:0000256" key="1">
    <source>
        <dbReference type="SAM" id="MobiDB-lite"/>
    </source>
</evidence>
<comment type="caution">
    <text evidence="2">The sequence shown here is derived from an EMBL/GenBank/DDBJ whole genome shotgun (WGS) entry which is preliminary data.</text>
</comment>
<evidence type="ECO:0000313" key="2">
    <source>
        <dbReference type="EMBL" id="TNN46881.1"/>
    </source>
</evidence>
<dbReference type="Proteomes" id="UP000314294">
    <property type="component" value="Unassembled WGS sequence"/>
</dbReference>
<feature type="region of interest" description="Disordered" evidence="1">
    <location>
        <begin position="1"/>
        <end position="48"/>
    </location>
</feature>
<gene>
    <name evidence="2" type="ORF">EYF80_042937</name>
</gene>
<proteinExistence type="predicted"/>
<reference evidence="2 3" key="1">
    <citation type="submission" date="2019-03" db="EMBL/GenBank/DDBJ databases">
        <title>First draft genome of Liparis tanakae, snailfish: a comprehensive survey of snailfish specific genes.</title>
        <authorList>
            <person name="Kim W."/>
            <person name="Song I."/>
            <person name="Jeong J.-H."/>
            <person name="Kim D."/>
            <person name="Kim S."/>
            <person name="Ryu S."/>
            <person name="Song J.Y."/>
            <person name="Lee S.K."/>
        </authorList>
    </citation>
    <scope>NUCLEOTIDE SEQUENCE [LARGE SCALE GENOMIC DNA]</scope>
    <source>
        <tissue evidence="2">Muscle</tissue>
    </source>
</reference>
<protein>
    <submittedName>
        <fullName evidence="2">Uncharacterized protein</fullName>
    </submittedName>
</protein>
<evidence type="ECO:0000313" key="3">
    <source>
        <dbReference type="Proteomes" id="UP000314294"/>
    </source>
</evidence>
<keyword evidence="3" id="KW-1185">Reference proteome</keyword>
<dbReference type="AlphaFoldDB" id="A0A4Z2G0U2"/>